<proteinExistence type="predicted"/>
<dbReference type="AlphaFoldDB" id="A0A5B9E4V5"/>
<dbReference type="RefSeq" id="WP_147646475.1">
    <property type="nucleotide sequence ID" value="NZ_CP042806.1"/>
</dbReference>
<keyword evidence="3" id="KW-1185">Reference proteome</keyword>
<sequence>MEAATGQKTSIRLHPNTNGGRQMANVIEMETGVSREPKFGLLEKEQLAAQMIAVLDAHFKRPDYEEKLAILETARQQIEAMRLL</sequence>
<accession>A0A5B9E4V5</accession>
<feature type="region of interest" description="Disordered" evidence="1">
    <location>
        <begin position="1"/>
        <end position="20"/>
    </location>
</feature>
<dbReference type="KEGG" id="talb:FTW19_04200"/>
<evidence type="ECO:0000313" key="2">
    <source>
        <dbReference type="EMBL" id="QEE27282.1"/>
    </source>
</evidence>
<reference evidence="2 3" key="1">
    <citation type="submission" date="2019-08" db="EMBL/GenBank/DDBJ databases">
        <title>Complete genome sequence of Terriglobus albidus strain ORNL.</title>
        <authorList>
            <person name="Podar M."/>
        </authorList>
    </citation>
    <scope>NUCLEOTIDE SEQUENCE [LARGE SCALE GENOMIC DNA]</scope>
    <source>
        <strain evidence="2 3">ORNL</strain>
    </source>
</reference>
<gene>
    <name evidence="2" type="ORF">FTW19_04200</name>
</gene>
<dbReference type="EMBL" id="CP042806">
    <property type="protein sequence ID" value="QEE27282.1"/>
    <property type="molecule type" value="Genomic_DNA"/>
</dbReference>
<protein>
    <submittedName>
        <fullName evidence="2">Uncharacterized protein</fullName>
    </submittedName>
</protein>
<organism evidence="2 3">
    <name type="scientific">Terriglobus albidus</name>
    <dbReference type="NCBI Taxonomy" id="1592106"/>
    <lineage>
        <taxon>Bacteria</taxon>
        <taxon>Pseudomonadati</taxon>
        <taxon>Acidobacteriota</taxon>
        <taxon>Terriglobia</taxon>
        <taxon>Terriglobales</taxon>
        <taxon>Acidobacteriaceae</taxon>
        <taxon>Terriglobus</taxon>
    </lineage>
</organism>
<name>A0A5B9E4V5_9BACT</name>
<evidence type="ECO:0000256" key="1">
    <source>
        <dbReference type="SAM" id="MobiDB-lite"/>
    </source>
</evidence>
<evidence type="ECO:0000313" key="3">
    <source>
        <dbReference type="Proteomes" id="UP000321820"/>
    </source>
</evidence>
<dbReference type="Proteomes" id="UP000321820">
    <property type="component" value="Chromosome"/>
</dbReference>